<dbReference type="Proteomes" id="UP001152795">
    <property type="component" value="Unassembled WGS sequence"/>
</dbReference>
<comment type="caution">
    <text evidence="1">The sequence shown here is derived from an EMBL/GenBank/DDBJ whole genome shotgun (WGS) entry which is preliminary data.</text>
</comment>
<evidence type="ECO:0000313" key="1">
    <source>
        <dbReference type="EMBL" id="CAB3991558.1"/>
    </source>
</evidence>
<keyword evidence="2" id="KW-1185">Reference proteome</keyword>
<organism evidence="1 2">
    <name type="scientific">Paramuricea clavata</name>
    <name type="common">Red gorgonian</name>
    <name type="synonym">Violescent sea-whip</name>
    <dbReference type="NCBI Taxonomy" id="317549"/>
    <lineage>
        <taxon>Eukaryota</taxon>
        <taxon>Metazoa</taxon>
        <taxon>Cnidaria</taxon>
        <taxon>Anthozoa</taxon>
        <taxon>Octocorallia</taxon>
        <taxon>Malacalcyonacea</taxon>
        <taxon>Plexauridae</taxon>
        <taxon>Paramuricea</taxon>
    </lineage>
</organism>
<sequence length="85" mass="9562">MEGGSHRGTKNGTLEQQNGLNLQFPGGEILEDQNESILAVAHELALAGDELTRRFSKNDKKEDTLWQNVKRYAFIVTFRVLFGLV</sequence>
<protein>
    <submittedName>
        <fullName evidence="1">Uncharacterized protein</fullName>
    </submittedName>
</protein>
<proteinExistence type="predicted"/>
<reference evidence="1" key="1">
    <citation type="submission" date="2020-04" db="EMBL/GenBank/DDBJ databases">
        <authorList>
            <person name="Alioto T."/>
            <person name="Alioto T."/>
            <person name="Gomez Garrido J."/>
        </authorList>
    </citation>
    <scope>NUCLEOTIDE SEQUENCE</scope>
    <source>
        <strain evidence="1">A484AB</strain>
    </source>
</reference>
<dbReference type="AlphaFoldDB" id="A0A7D9DS34"/>
<name>A0A7D9DS34_PARCT</name>
<accession>A0A7D9DS34</accession>
<gene>
    <name evidence="1" type="ORF">PACLA_8A083905</name>
</gene>
<evidence type="ECO:0000313" key="2">
    <source>
        <dbReference type="Proteomes" id="UP001152795"/>
    </source>
</evidence>
<dbReference type="EMBL" id="CACRXK020001874">
    <property type="protein sequence ID" value="CAB3991558.1"/>
    <property type="molecule type" value="Genomic_DNA"/>
</dbReference>